<dbReference type="RefSeq" id="WP_073176835.1">
    <property type="nucleotide sequence ID" value="NZ_FQWL01000001.1"/>
</dbReference>
<evidence type="ECO:0000256" key="1">
    <source>
        <dbReference type="SAM" id="SignalP"/>
    </source>
</evidence>
<name>A0A1M5IYC3_9FLAO</name>
<dbReference type="OrthoDB" id="9930151at2"/>
<feature type="signal peptide" evidence="1">
    <location>
        <begin position="1"/>
        <end position="25"/>
    </location>
</feature>
<evidence type="ECO:0000313" key="2">
    <source>
        <dbReference type="EMBL" id="SHG33337.1"/>
    </source>
</evidence>
<proteinExistence type="predicted"/>
<reference evidence="3" key="1">
    <citation type="submission" date="2016-11" db="EMBL/GenBank/DDBJ databases">
        <authorList>
            <person name="Varghese N."/>
            <person name="Submissions S."/>
        </authorList>
    </citation>
    <scope>NUCLEOTIDE SEQUENCE [LARGE SCALE GENOMIC DNA]</scope>
    <source>
        <strain evidence="3">DSM 22638</strain>
    </source>
</reference>
<gene>
    <name evidence="2" type="ORF">SAMN04488116_1005</name>
</gene>
<dbReference type="AlphaFoldDB" id="A0A1M5IYC3"/>
<evidence type="ECO:0008006" key="4">
    <source>
        <dbReference type="Google" id="ProtNLM"/>
    </source>
</evidence>
<sequence>MYRNLKHTVLSTTMIVSLFAQQLFGAYHMFTTHVDDCFSGIGDGLEMVASMEVQCDLCAKLDSKPVTLNFHIEPVFYTFHFLSTHESIDSTFLSTRLDAIYRRGPPKNC</sequence>
<protein>
    <recommendedName>
        <fullName evidence="4">Secreted protein</fullName>
    </recommendedName>
</protein>
<organism evidence="2 3">
    <name type="scientific">Flagellimonas flava</name>
    <dbReference type="NCBI Taxonomy" id="570519"/>
    <lineage>
        <taxon>Bacteria</taxon>
        <taxon>Pseudomonadati</taxon>
        <taxon>Bacteroidota</taxon>
        <taxon>Flavobacteriia</taxon>
        <taxon>Flavobacteriales</taxon>
        <taxon>Flavobacteriaceae</taxon>
        <taxon>Flagellimonas</taxon>
    </lineage>
</organism>
<feature type="chain" id="PRO_5012770538" description="Secreted protein" evidence="1">
    <location>
        <begin position="26"/>
        <end position="109"/>
    </location>
</feature>
<accession>A0A1M5IYC3</accession>
<dbReference type="Proteomes" id="UP000184532">
    <property type="component" value="Unassembled WGS sequence"/>
</dbReference>
<keyword evidence="1" id="KW-0732">Signal</keyword>
<evidence type="ECO:0000313" key="3">
    <source>
        <dbReference type="Proteomes" id="UP000184532"/>
    </source>
</evidence>
<dbReference type="EMBL" id="FQWL01000001">
    <property type="protein sequence ID" value="SHG33337.1"/>
    <property type="molecule type" value="Genomic_DNA"/>
</dbReference>
<keyword evidence="3" id="KW-1185">Reference proteome</keyword>
<dbReference type="STRING" id="570519.SAMN04488116_1005"/>